<organism evidence="2 3">
    <name type="scientific">Sparus aurata</name>
    <name type="common">Gilthead sea bream</name>
    <dbReference type="NCBI Taxonomy" id="8175"/>
    <lineage>
        <taxon>Eukaryota</taxon>
        <taxon>Metazoa</taxon>
        <taxon>Chordata</taxon>
        <taxon>Craniata</taxon>
        <taxon>Vertebrata</taxon>
        <taxon>Euteleostomi</taxon>
        <taxon>Actinopterygii</taxon>
        <taxon>Neopterygii</taxon>
        <taxon>Teleostei</taxon>
        <taxon>Neoteleostei</taxon>
        <taxon>Acanthomorphata</taxon>
        <taxon>Eupercaria</taxon>
        <taxon>Spariformes</taxon>
        <taxon>Sparidae</taxon>
        <taxon>Sparus</taxon>
    </lineage>
</organism>
<evidence type="ECO:0000313" key="2">
    <source>
        <dbReference type="Ensembl" id="ENSSAUP00010017044.1"/>
    </source>
</evidence>
<name>A0A671USV5_SPAAU</name>
<evidence type="ECO:0000313" key="3">
    <source>
        <dbReference type="Proteomes" id="UP000472265"/>
    </source>
</evidence>
<evidence type="ECO:0008006" key="4">
    <source>
        <dbReference type="Google" id="ProtNLM"/>
    </source>
</evidence>
<dbReference type="Ensembl" id="ENSSAUT00010018025.1">
    <property type="protein sequence ID" value="ENSSAUP00010017044.1"/>
    <property type="gene ID" value="ENSSAUG00010007832.1"/>
</dbReference>
<reference evidence="2" key="2">
    <citation type="submission" date="2025-08" db="UniProtKB">
        <authorList>
            <consortium name="Ensembl"/>
        </authorList>
    </citation>
    <scope>IDENTIFICATION</scope>
</reference>
<keyword evidence="3" id="KW-1185">Reference proteome</keyword>
<sequence>MALRRERRARTFRERKDVLALFDDEQLIKWYRLDRAGIIFVTDLIRGVISSATSRSRAFTAELKVITMLRYLATGKMQQCNADDLGPSQPSVSRIVMETIMALTAPHLVMRFIDFPTTPRIIQQKQTAFMQVAGFPGVVGAIDGTHVRIIAPSVDESVFVNRKRYHSINTQVEIRHTPDRVCRIMMACAILHNICKERNVPLPPADDDDDEGGDGDASVPGNIHPCDGAAFRQHFANLHFGACRSSVSSAESQSLTSA</sequence>
<protein>
    <recommendedName>
        <fullName evidence="4">Nuclease HARBI1</fullName>
    </recommendedName>
</protein>
<dbReference type="AlphaFoldDB" id="A0A671USV5"/>
<dbReference type="InterPro" id="IPR026103">
    <property type="entry name" value="HARBI1_animal"/>
</dbReference>
<proteinExistence type="predicted"/>
<evidence type="ECO:0000256" key="1">
    <source>
        <dbReference type="SAM" id="MobiDB-lite"/>
    </source>
</evidence>
<dbReference type="GeneTree" id="ENSGT00940000154348"/>
<dbReference type="InParanoid" id="A0A671USV5"/>
<reference evidence="2" key="1">
    <citation type="submission" date="2021-04" db="EMBL/GenBank/DDBJ databases">
        <authorList>
            <consortium name="Wellcome Sanger Institute Data Sharing"/>
        </authorList>
    </citation>
    <scope>NUCLEOTIDE SEQUENCE [LARGE SCALE GENOMIC DNA]</scope>
</reference>
<accession>A0A671USV5</accession>
<dbReference type="Proteomes" id="UP000472265">
    <property type="component" value="Chromosome 1"/>
</dbReference>
<feature type="compositionally biased region" description="Acidic residues" evidence="1">
    <location>
        <begin position="205"/>
        <end position="214"/>
    </location>
</feature>
<dbReference type="OMA" id="VMETIMA"/>
<reference evidence="2" key="3">
    <citation type="submission" date="2025-09" db="UniProtKB">
        <authorList>
            <consortium name="Ensembl"/>
        </authorList>
    </citation>
    <scope>IDENTIFICATION</scope>
</reference>
<dbReference type="PRINTS" id="PR02086">
    <property type="entry name" value="PUTNUCHARBI1"/>
</dbReference>
<feature type="region of interest" description="Disordered" evidence="1">
    <location>
        <begin position="202"/>
        <end position="221"/>
    </location>
</feature>